<reference evidence="6 7" key="1">
    <citation type="submission" date="2024-06" db="EMBL/GenBank/DDBJ databases">
        <title>A chromosome level genome sequence of Diviner's sage (Salvia divinorum).</title>
        <authorList>
            <person name="Ford S.A."/>
            <person name="Ro D.-K."/>
            <person name="Ness R.W."/>
            <person name="Phillips M.A."/>
        </authorList>
    </citation>
    <scope>NUCLEOTIDE SEQUENCE [LARGE SCALE GENOMIC DNA]</scope>
    <source>
        <strain evidence="6">SAF-2024a</strain>
        <tissue evidence="6">Leaf</tissue>
    </source>
</reference>
<protein>
    <recommendedName>
        <fullName evidence="4">Hexosyltransferase</fullName>
        <ecNumber evidence="4">2.4.1.-</ecNumber>
    </recommendedName>
</protein>
<keyword evidence="5" id="KW-0732">Signal</keyword>
<evidence type="ECO:0000256" key="3">
    <source>
        <dbReference type="ARBA" id="ARBA00023211"/>
    </source>
</evidence>
<evidence type="ECO:0000313" key="6">
    <source>
        <dbReference type="EMBL" id="KAL1566098.1"/>
    </source>
</evidence>
<keyword evidence="1" id="KW-0328">Glycosyltransferase</keyword>
<dbReference type="InterPro" id="IPR050587">
    <property type="entry name" value="GNT1/Glycosyltrans_8"/>
</dbReference>
<evidence type="ECO:0000313" key="7">
    <source>
        <dbReference type="Proteomes" id="UP001567538"/>
    </source>
</evidence>
<evidence type="ECO:0000256" key="4">
    <source>
        <dbReference type="RuleBase" id="RU362027"/>
    </source>
</evidence>
<dbReference type="GO" id="GO:0016757">
    <property type="term" value="F:glycosyltransferase activity"/>
    <property type="evidence" value="ECO:0007669"/>
    <property type="project" value="UniProtKB-KW"/>
</dbReference>
<feature type="chain" id="PRO_5044808603" description="Hexosyltransferase" evidence="5">
    <location>
        <begin position="21"/>
        <end position="536"/>
    </location>
</feature>
<dbReference type="CDD" id="cd02537">
    <property type="entry name" value="GT8_Glycogenin"/>
    <property type="match status" value="1"/>
</dbReference>
<evidence type="ECO:0000256" key="1">
    <source>
        <dbReference type="ARBA" id="ARBA00022676"/>
    </source>
</evidence>
<keyword evidence="2" id="KW-0808">Transferase</keyword>
<proteinExistence type="inferred from homology"/>
<comment type="caution">
    <text evidence="6">The sequence shown here is derived from an EMBL/GenBank/DDBJ whole genome shotgun (WGS) entry which is preliminary data.</text>
</comment>
<dbReference type="InterPro" id="IPR029044">
    <property type="entry name" value="Nucleotide-diphossugar_trans"/>
</dbReference>
<keyword evidence="3" id="KW-0464">Manganese</keyword>
<comment type="similarity">
    <text evidence="4">Belongs to the glycosyltransferase 8 family.</text>
</comment>
<gene>
    <name evidence="6" type="ORF">AAHA92_01742</name>
</gene>
<dbReference type="PANTHER" id="PTHR11183">
    <property type="entry name" value="GLYCOGENIN SUBFAMILY MEMBER"/>
    <property type="match status" value="1"/>
</dbReference>
<dbReference type="EMBL" id="JBEAFC010000002">
    <property type="protein sequence ID" value="KAL1566098.1"/>
    <property type="molecule type" value="Genomic_DNA"/>
</dbReference>
<dbReference type="AlphaFoldDB" id="A0ABD1IBJ1"/>
<keyword evidence="7" id="KW-1185">Reference proteome</keyword>
<evidence type="ECO:0000256" key="5">
    <source>
        <dbReference type="SAM" id="SignalP"/>
    </source>
</evidence>
<dbReference type="EC" id="2.4.1.-" evidence="4"/>
<accession>A0ABD1IBJ1</accession>
<dbReference type="InterPro" id="IPR002495">
    <property type="entry name" value="Glyco_trans_8"/>
</dbReference>
<dbReference type="Gene3D" id="3.90.550.10">
    <property type="entry name" value="Spore Coat Polysaccharide Biosynthesis Protein SpsA, Chain A"/>
    <property type="match status" value="1"/>
</dbReference>
<organism evidence="6 7">
    <name type="scientific">Salvia divinorum</name>
    <name type="common">Maria pastora</name>
    <name type="synonym">Diviner's sage</name>
    <dbReference type="NCBI Taxonomy" id="28513"/>
    <lineage>
        <taxon>Eukaryota</taxon>
        <taxon>Viridiplantae</taxon>
        <taxon>Streptophyta</taxon>
        <taxon>Embryophyta</taxon>
        <taxon>Tracheophyta</taxon>
        <taxon>Spermatophyta</taxon>
        <taxon>Magnoliopsida</taxon>
        <taxon>eudicotyledons</taxon>
        <taxon>Gunneridae</taxon>
        <taxon>Pentapetalae</taxon>
        <taxon>asterids</taxon>
        <taxon>lamiids</taxon>
        <taxon>Lamiales</taxon>
        <taxon>Lamiaceae</taxon>
        <taxon>Nepetoideae</taxon>
        <taxon>Mentheae</taxon>
        <taxon>Salviinae</taxon>
        <taxon>Salvia</taxon>
        <taxon>Salvia subgen. Calosphace</taxon>
    </lineage>
</organism>
<dbReference type="Pfam" id="PF01501">
    <property type="entry name" value="Glyco_transf_8"/>
    <property type="match status" value="1"/>
</dbReference>
<dbReference type="Proteomes" id="UP001567538">
    <property type="component" value="Unassembled WGS sequence"/>
</dbReference>
<feature type="signal peptide" evidence="5">
    <location>
        <begin position="1"/>
        <end position="20"/>
    </location>
</feature>
<dbReference type="SUPFAM" id="SSF53448">
    <property type="entry name" value="Nucleotide-diphospho-sugar transferases"/>
    <property type="match status" value="1"/>
</dbReference>
<name>A0ABD1IBJ1_SALDI</name>
<sequence>MMSKLSTFFIILFFASLTTLNVQYLRQMQEEVPNAITHPKPATNRGWFEFVARELGEDRINVALVNIDQRAMPGLVPIEGKTVEVDFRRVDEGVRWSDLYPSWINESFAECPEVPMPAFDDYKELDVVVARIPSNGCVEDGVRDVFRLQVNLAVANLLVRCGRAQNGVSTRPIYAVFIGSSEPMWEIFRCDDLVLQDSDSWIYKPQLGRIRQILLMPVGSCQLNNDVVSGEGLRAQTTDDETMKQPREAYSTILHSSEAYVCGAIALAQSIIQSNTTKDLVLLADDHVSPESINGLRSAGWKIKRIQRIRNPHSKKRAYNEWNYSKLRLWELAEYDKVMFIDSDFIVTRSLDEFFIHPGVSAKGDNKNRFNSGLMVLEPSMCTFRTLMERRWSVRSYNGGDQGFLNEMFPWWHRLPNKINHLTYFPSADDHKNRDHTVVPNDISGIHYLGMKPWWCYRDYDCNWDMPDKKIFASDSANNIWWDVYDKMPENLRRHCSLTPKMHTTNRNHRNKARDANLLDGHWKIKIRDPRLKNAL</sequence>
<evidence type="ECO:0000256" key="2">
    <source>
        <dbReference type="ARBA" id="ARBA00022679"/>
    </source>
</evidence>